<keyword evidence="2" id="KW-1185">Reference proteome</keyword>
<dbReference type="Proteomes" id="UP000063234">
    <property type="component" value="Chromosome"/>
</dbReference>
<dbReference type="EMBL" id="AP013035">
    <property type="protein sequence ID" value="BAT71991.1"/>
    <property type="molecule type" value="Genomic_DNA"/>
</dbReference>
<evidence type="ECO:0000313" key="1">
    <source>
        <dbReference type="EMBL" id="BAT71991.1"/>
    </source>
</evidence>
<accession>A0A0S3QUL6</accession>
<dbReference type="OrthoDB" id="5516435at2"/>
<evidence type="ECO:0000313" key="2">
    <source>
        <dbReference type="Proteomes" id="UP000063234"/>
    </source>
</evidence>
<name>A0A0S3QUL6_THET7</name>
<proteinExistence type="predicted"/>
<reference evidence="2" key="1">
    <citation type="journal article" date="2018" name="Science">
        <title>A primordial and reversible TCA cycle in a facultatively chemolithoautotrophic thermophile.</title>
        <authorList>
            <person name="Nunoura T."/>
            <person name="Chikaraishi Y."/>
            <person name="Izaki R."/>
            <person name="Suwa T."/>
            <person name="Sato T."/>
            <person name="Harada T."/>
            <person name="Mori K."/>
            <person name="Kato Y."/>
            <person name="Miyazaki M."/>
            <person name="Shimamura S."/>
            <person name="Yanagawa K."/>
            <person name="Shuto A."/>
            <person name="Ohkouchi N."/>
            <person name="Fujita N."/>
            <person name="Takaki Y."/>
            <person name="Atomi H."/>
            <person name="Takai K."/>
        </authorList>
    </citation>
    <scope>NUCLEOTIDE SEQUENCE [LARGE SCALE GENOMIC DNA]</scope>
    <source>
        <strain evidence="2">DSM 17441 / JCM 13301 / NBRC 103674 / ABI70S6</strain>
    </source>
</reference>
<dbReference type="KEGG" id="ttk:TST_1200"/>
<dbReference type="STRING" id="1298851.TST_1200"/>
<gene>
    <name evidence="1" type="ORF">TST_1200</name>
</gene>
<organism evidence="1 2">
    <name type="scientific">Thermosulfidibacter takaii (strain DSM 17441 / JCM 13301 / NBRC 103674 / ABI70S6)</name>
    <dbReference type="NCBI Taxonomy" id="1298851"/>
    <lineage>
        <taxon>Bacteria</taxon>
        <taxon>Pseudomonadati</taxon>
        <taxon>Thermosulfidibacterota</taxon>
        <taxon>Thermosulfidibacteria</taxon>
        <taxon>Thermosulfidibacterales</taxon>
        <taxon>Thermosulfidibacteraceae</taxon>
    </lineage>
</organism>
<dbReference type="AlphaFoldDB" id="A0A0S3QUL6"/>
<dbReference type="RefSeq" id="WP_068549979.1">
    <property type="nucleotide sequence ID" value="NZ_AP013035.1"/>
</dbReference>
<sequence>MVDKRDMTPVEFLDSILEPEKQTDHVCWNCKYFKPVLKGSSFPPADIIGYCKKVHWPFFWVVPEKYVIKECYAYEAKK</sequence>
<protein>
    <submittedName>
        <fullName evidence="1">Uncharacterized protein</fullName>
    </submittedName>
</protein>